<organism evidence="8 9">
    <name type="scientific">Serendipita indica (strain DSM 11827)</name>
    <name type="common">Root endophyte fungus</name>
    <name type="synonym">Piriformospora indica</name>
    <dbReference type="NCBI Taxonomy" id="1109443"/>
    <lineage>
        <taxon>Eukaryota</taxon>
        <taxon>Fungi</taxon>
        <taxon>Dikarya</taxon>
        <taxon>Basidiomycota</taxon>
        <taxon>Agaricomycotina</taxon>
        <taxon>Agaricomycetes</taxon>
        <taxon>Sebacinales</taxon>
        <taxon>Serendipitaceae</taxon>
        <taxon>Serendipita</taxon>
    </lineage>
</organism>
<gene>
    <name evidence="8" type="ORF">PIIN_06699</name>
</gene>
<dbReference type="PANTHER" id="PTHR10556:SF43">
    <property type="entry name" value="STEROID 5-ALPHA-REDUCTASE DET2"/>
    <property type="match status" value="1"/>
</dbReference>
<sequence>MNEFDRWFKLYFEVSCWVYATAPWIVAPITLFINAPFGRFSPADSKWMVDGNTSWMLMEIVAPVFFIATYLYAPFSPTHNPPSLNHPSTLLAALFVIHYVNRAIISPLRSPGRSKSHIIIVIAGIGFNIINAPLIAAFLSAPGNFGIALFVLGFVSNILHDEILYNIRRNAPTTPDGKHRYSIPQGYLYNYISYPNYFSEWVEFAGFALAASPRWEYTPPWMFLVAEMLVMAPRAHRGHQWYHTKFPDYPTERRAVIPFVF</sequence>
<dbReference type="Pfam" id="PF02544">
    <property type="entry name" value="Steroid_dh"/>
    <property type="match status" value="1"/>
</dbReference>
<proteinExistence type="inferred from homology"/>
<dbReference type="AlphaFoldDB" id="G4TN63"/>
<dbReference type="GO" id="GO:0016020">
    <property type="term" value="C:membrane"/>
    <property type="evidence" value="ECO:0007669"/>
    <property type="project" value="UniProtKB-SubCell"/>
</dbReference>
<comment type="similarity">
    <text evidence="2">Belongs to the steroid 5-alpha reductase family.</text>
</comment>
<evidence type="ECO:0000256" key="1">
    <source>
        <dbReference type="ARBA" id="ARBA00004141"/>
    </source>
</evidence>
<feature type="transmembrane region" description="Helical" evidence="6">
    <location>
        <begin position="87"/>
        <end position="105"/>
    </location>
</feature>
<reference evidence="8 9" key="1">
    <citation type="journal article" date="2011" name="PLoS Pathog.">
        <title>Endophytic Life Strategies Decoded by Genome and Transcriptome Analyses of the Mutualistic Root Symbiont Piriformospora indica.</title>
        <authorList>
            <person name="Zuccaro A."/>
            <person name="Lahrmann U."/>
            <person name="Guldener U."/>
            <person name="Langen G."/>
            <person name="Pfiffi S."/>
            <person name="Biedenkopf D."/>
            <person name="Wong P."/>
            <person name="Samans B."/>
            <person name="Grimm C."/>
            <person name="Basiewicz M."/>
            <person name="Murat C."/>
            <person name="Martin F."/>
            <person name="Kogel K.H."/>
        </authorList>
    </citation>
    <scope>NUCLEOTIDE SEQUENCE [LARGE SCALE GENOMIC DNA]</scope>
    <source>
        <strain evidence="8 9">DSM 11827</strain>
    </source>
</reference>
<evidence type="ECO:0000256" key="3">
    <source>
        <dbReference type="ARBA" id="ARBA00022692"/>
    </source>
</evidence>
<keyword evidence="9" id="KW-1185">Reference proteome</keyword>
<dbReference type="PROSITE" id="PS50244">
    <property type="entry name" value="S5A_REDUCTASE"/>
    <property type="match status" value="1"/>
</dbReference>
<dbReference type="STRING" id="1109443.G4TN63"/>
<keyword evidence="4 6" id="KW-1133">Transmembrane helix</keyword>
<dbReference type="InterPro" id="IPR039357">
    <property type="entry name" value="SRD5A/TECR"/>
</dbReference>
<evidence type="ECO:0000256" key="6">
    <source>
        <dbReference type="SAM" id="Phobius"/>
    </source>
</evidence>
<dbReference type="PANTHER" id="PTHR10556">
    <property type="entry name" value="3-OXO-5-ALPHA-STEROID 4-DEHYDROGENASE"/>
    <property type="match status" value="1"/>
</dbReference>
<dbReference type="Gene3D" id="1.20.120.1630">
    <property type="match status" value="1"/>
</dbReference>
<evidence type="ECO:0000313" key="9">
    <source>
        <dbReference type="Proteomes" id="UP000007148"/>
    </source>
</evidence>
<name>G4TN63_SERID</name>
<dbReference type="OMA" id="PHYALEW"/>
<dbReference type="GO" id="GO:0006629">
    <property type="term" value="P:lipid metabolic process"/>
    <property type="evidence" value="ECO:0007669"/>
    <property type="project" value="InterPro"/>
</dbReference>
<evidence type="ECO:0000313" key="8">
    <source>
        <dbReference type="EMBL" id="CCA72761.1"/>
    </source>
</evidence>
<dbReference type="FunCoup" id="G4TN63">
    <property type="interactions" value="8"/>
</dbReference>
<dbReference type="InterPro" id="IPR001104">
    <property type="entry name" value="3-oxo-5_a-steroid_4-DH_C"/>
</dbReference>
<feature type="transmembrane region" description="Helical" evidence="6">
    <location>
        <begin position="145"/>
        <end position="165"/>
    </location>
</feature>
<dbReference type="OrthoDB" id="5788137at2759"/>
<feature type="domain" description="3-oxo-5-alpha-steroid 4-dehydrogenase C-terminal" evidence="7">
    <location>
        <begin position="144"/>
        <end position="261"/>
    </location>
</feature>
<accession>G4TN63</accession>
<evidence type="ECO:0000256" key="5">
    <source>
        <dbReference type="ARBA" id="ARBA00023136"/>
    </source>
</evidence>
<keyword evidence="5 6" id="KW-0472">Membrane</keyword>
<dbReference type="Proteomes" id="UP000007148">
    <property type="component" value="Unassembled WGS sequence"/>
</dbReference>
<evidence type="ECO:0000256" key="4">
    <source>
        <dbReference type="ARBA" id="ARBA00022989"/>
    </source>
</evidence>
<dbReference type="HOGENOM" id="CLU_065395_0_0_1"/>
<feature type="transmembrane region" description="Helical" evidence="6">
    <location>
        <begin position="56"/>
        <end position="75"/>
    </location>
</feature>
<protein>
    <submittedName>
        <fullName evidence="8">Related to steroid 5alpha-reductase</fullName>
    </submittedName>
</protein>
<dbReference type="eggNOG" id="KOG1638">
    <property type="taxonomic scope" value="Eukaryota"/>
</dbReference>
<keyword evidence="3 6" id="KW-0812">Transmembrane</keyword>
<evidence type="ECO:0000256" key="2">
    <source>
        <dbReference type="ARBA" id="ARBA00007742"/>
    </source>
</evidence>
<feature type="transmembrane region" description="Helical" evidence="6">
    <location>
        <begin position="117"/>
        <end position="139"/>
    </location>
</feature>
<dbReference type="EMBL" id="CAFZ01000181">
    <property type="protein sequence ID" value="CCA72761.1"/>
    <property type="molecule type" value="Genomic_DNA"/>
</dbReference>
<comment type="subcellular location">
    <subcellularLocation>
        <location evidence="1">Membrane</location>
        <topology evidence="1">Multi-pass membrane protein</topology>
    </subcellularLocation>
</comment>
<feature type="transmembrane region" description="Helical" evidence="6">
    <location>
        <begin position="17"/>
        <end position="35"/>
    </location>
</feature>
<evidence type="ECO:0000259" key="7">
    <source>
        <dbReference type="Pfam" id="PF02544"/>
    </source>
</evidence>
<dbReference type="InParanoid" id="G4TN63"/>
<dbReference type="GO" id="GO:0016627">
    <property type="term" value="F:oxidoreductase activity, acting on the CH-CH group of donors"/>
    <property type="evidence" value="ECO:0007669"/>
    <property type="project" value="InterPro"/>
</dbReference>
<comment type="caution">
    <text evidence="8">The sequence shown here is derived from an EMBL/GenBank/DDBJ whole genome shotgun (WGS) entry which is preliminary data.</text>
</comment>